<dbReference type="InterPro" id="IPR005325">
    <property type="entry name" value="DUF308_memb"/>
</dbReference>
<dbReference type="Pfam" id="PF03729">
    <property type="entry name" value="DUF308"/>
    <property type="match status" value="1"/>
</dbReference>
<reference evidence="3" key="1">
    <citation type="journal article" date="2019" name="Int. J. Syst. Evol. Microbiol.">
        <title>The Global Catalogue of Microorganisms (GCM) 10K type strain sequencing project: providing services to taxonomists for standard genome sequencing and annotation.</title>
        <authorList>
            <consortium name="The Broad Institute Genomics Platform"/>
            <consortium name="The Broad Institute Genome Sequencing Center for Infectious Disease"/>
            <person name="Wu L."/>
            <person name="Ma J."/>
        </authorList>
    </citation>
    <scope>NUCLEOTIDE SEQUENCE [LARGE SCALE GENOMIC DNA]</scope>
    <source>
        <strain evidence="3">CGMCC 1.12478</strain>
    </source>
</reference>
<gene>
    <name evidence="2" type="ORF">GCM10011363_16430</name>
</gene>
<dbReference type="EMBL" id="BMFC01000003">
    <property type="protein sequence ID" value="GGC00539.1"/>
    <property type="molecule type" value="Genomic_DNA"/>
</dbReference>
<dbReference type="InterPro" id="IPR052712">
    <property type="entry name" value="Acid_resist_chaperone_HdeD"/>
</dbReference>
<evidence type="ECO:0008006" key="4">
    <source>
        <dbReference type="Google" id="ProtNLM"/>
    </source>
</evidence>
<dbReference type="RefSeq" id="WP_188481547.1">
    <property type="nucleotide sequence ID" value="NZ_BMFC01000003.1"/>
</dbReference>
<dbReference type="Proteomes" id="UP000645462">
    <property type="component" value="Unassembled WGS sequence"/>
</dbReference>
<feature type="transmembrane region" description="Helical" evidence="1">
    <location>
        <begin position="21"/>
        <end position="42"/>
    </location>
</feature>
<organism evidence="2 3">
    <name type="scientific">Marivita lacus</name>
    <dbReference type="NCBI Taxonomy" id="1323742"/>
    <lineage>
        <taxon>Bacteria</taxon>
        <taxon>Pseudomonadati</taxon>
        <taxon>Pseudomonadota</taxon>
        <taxon>Alphaproteobacteria</taxon>
        <taxon>Rhodobacterales</taxon>
        <taxon>Roseobacteraceae</taxon>
        <taxon>Marivita</taxon>
    </lineage>
</organism>
<feature type="transmembrane region" description="Helical" evidence="1">
    <location>
        <begin position="100"/>
        <end position="119"/>
    </location>
</feature>
<dbReference type="PANTHER" id="PTHR34989">
    <property type="entry name" value="PROTEIN HDED"/>
    <property type="match status" value="1"/>
</dbReference>
<feature type="transmembrane region" description="Helical" evidence="1">
    <location>
        <begin position="167"/>
        <end position="191"/>
    </location>
</feature>
<evidence type="ECO:0000313" key="3">
    <source>
        <dbReference type="Proteomes" id="UP000645462"/>
    </source>
</evidence>
<evidence type="ECO:0000256" key="1">
    <source>
        <dbReference type="SAM" id="Phobius"/>
    </source>
</evidence>
<protein>
    <recommendedName>
        <fullName evidence="4">HdeD family acid-resistance protein</fullName>
    </recommendedName>
</protein>
<feature type="transmembrane region" description="Helical" evidence="1">
    <location>
        <begin position="140"/>
        <end position="161"/>
    </location>
</feature>
<proteinExistence type="predicted"/>
<evidence type="ECO:0000313" key="2">
    <source>
        <dbReference type="EMBL" id="GGC00539.1"/>
    </source>
</evidence>
<keyword evidence="1" id="KW-1133">Transmembrane helix</keyword>
<accession>A0ABQ1KHN5</accession>
<feature type="transmembrane region" description="Helical" evidence="1">
    <location>
        <begin position="74"/>
        <end position="94"/>
    </location>
</feature>
<sequence length="202" mass="21096">MNMQTTLDPDMEHMGRFKTTLWIVGVGTLILGVLAIIFPLAASLAAELLFGGVLLALGVLQVGRAVFSGDIDSRLWVMVFGLLSLLAGAILLLFPLQGVVTLTILVASYFIVGGVLKLAGAWQLSPPRRRKNAQAEMPGWGWLALSGAVSLLLGLVLFFGLPGTAVWALGLLIGIDLALLGASEIALAVALSSSSEATTTRS</sequence>
<keyword evidence="3" id="KW-1185">Reference proteome</keyword>
<keyword evidence="1" id="KW-0472">Membrane</keyword>
<name>A0ABQ1KHN5_9RHOB</name>
<dbReference type="PANTHER" id="PTHR34989:SF1">
    <property type="entry name" value="PROTEIN HDED"/>
    <property type="match status" value="1"/>
</dbReference>
<comment type="caution">
    <text evidence="2">The sequence shown here is derived from an EMBL/GenBank/DDBJ whole genome shotgun (WGS) entry which is preliminary data.</text>
</comment>
<keyword evidence="1" id="KW-0812">Transmembrane</keyword>
<feature type="transmembrane region" description="Helical" evidence="1">
    <location>
        <begin position="48"/>
        <end position="67"/>
    </location>
</feature>